<dbReference type="EMBL" id="ULHB01000021">
    <property type="protein sequence ID" value="SYW76758.1"/>
    <property type="molecule type" value="Genomic_DNA"/>
</dbReference>
<dbReference type="EMBL" id="LT558135">
    <property type="protein sequence ID" value="SAM85767.1"/>
    <property type="molecule type" value="Genomic_DNA"/>
</dbReference>
<evidence type="ECO:0000313" key="6">
    <source>
        <dbReference type="Proteomes" id="UP000658997"/>
    </source>
</evidence>
<dbReference type="OrthoDB" id="5579281at2759"/>
<evidence type="ECO:0000313" key="3">
    <source>
        <dbReference type="EMBL" id="SAM85767.1"/>
    </source>
</evidence>
<feature type="compositionally biased region" description="Basic and acidic residues" evidence="1">
    <location>
        <begin position="919"/>
        <end position="946"/>
    </location>
</feature>
<feature type="region of interest" description="Disordered" evidence="1">
    <location>
        <begin position="812"/>
        <end position="869"/>
    </location>
</feature>
<feature type="region of interest" description="Disordered" evidence="1">
    <location>
        <begin position="168"/>
        <end position="233"/>
    </location>
</feature>
<feature type="compositionally biased region" description="Basic and acidic residues" evidence="1">
    <location>
        <begin position="1746"/>
        <end position="1764"/>
    </location>
</feature>
<dbReference type="Pfam" id="PF23207">
    <property type="entry name" value="PH_SPO71"/>
    <property type="match status" value="1"/>
</dbReference>
<dbReference type="Proteomes" id="UP000179920">
    <property type="component" value="Chromosome XIX"/>
</dbReference>
<dbReference type="InterPro" id="IPR057379">
    <property type="entry name" value="PH_SPO71"/>
</dbReference>
<feature type="region of interest" description="Disordered" evidence="1">
    <location>
        <begin position="27"/>
        <end position="48"/>
    </location>
</feature>
<evidence type="ECO:0000256" key="1">
    <source>
        <dbReference type="SAM" id="MobiDB-lite"/>
    </source>
</evidence>
<feature type="domain" description="PH" evidence="2">
    <location>
        <begin position="1871"/>
        <end position="2074"/>
    </location>
</feature>
<feature type="region of interest" description="Disordered" evidence="1">
    <location>
        <begin position="638"/>
        <end position="698"/>
    </location>
</feature>
<feature type="region of interest" description="Disordered" evidence="1">
    <location>
        <begin position="2002"/>
        <end position="2040"/>
    </location>
</feature>
<feature type="region of interest" description="Disordered" evidence="1">
    <location>
        <begin position="382"/>
        <end position="434"/>
    </location>
</feature>
<dbReference type="InterPro" id="IPR039486">
    <property type="entry name" value="Mug56/Spo71_PH"/>
</dbReference>
<dbReference type="PANTHER" id="PTHR28076:SF1">
    <property type="entry name" value="PROSPORE MEMBRANE ADAPTER PROTEIN SPO71"/>
    <property type="match status" value="1"/>
</dbReference>
<protein>
    <recommendedName>
        <fullName evidence="2">PH domain-containing protein</fullName>
    </recommendedName>
</protein>
<feature type="compositionally biased region" description="Basic and acidic residues" evidence="1">
    <location>
        <begin position="838"/>
        <end position="847"/>
    </location>
</feature>
<dbReference type="GO" id="GO:1902657">
    <property type="term" value="P:protein localization to prospore membrane"/>
    <property type="evidence" value="ECO:0007669"/>
    <property type="project" value="InterPro"/>
</dbReference>
<feature type="compositionally biased region" description="Low complexity" evidence="1">
    <location>
        <begin position="2018"/>
        <end position="2028"/>
    </location>
</feature>
<feature type="region of interest" description="Disordered" evidence="1">
    <location>
        <begin position="752"/>
        <end position="793"/>
    </location>
</feature>
<keyword evidence="6" id="KW-1185">Reference proteome</keyword>
<feature type="compositionally biased region" description="Basic and acidic residues" evidence="1">
    <location>
        <begin position="569"/>
        <end position="580"/>
    </location>
</feature>
<dbReference type="Pfam" id="PF15404">
    <property type="entry name" value="PH_4"/>
    <property type="match status" value="1"/>
</dbReference>
<proteinExistence type="predicted"/>
<organism evidence="3 5">
    <name type="scientific">Ustilago bromivora</name>
    <dbReference type="NCBI Taxonomy" id="307758"/>
    <lineage>
        <taxon>Eukaryota</taxon>
        <taxon>Fungi</taxon>
        <taxon>Dikarya</taxon>
        <taxon>Basidiomycota</taxon>
        <taxon>Ustilaginomycotina</taxon>
        <taxon>Ustilaginomycetes</taxon>
        <taxon>Ustilaginales</taxon>
        <taxon>Ustilaginaceae</taxon>
        <taxon>Ustilago</taxon>
    </lineage>
</organism>
<feature type="domain" description="PH" evidence="2">
    <location>
        <begin position="1529"/>
        <end position="1808"/>
    </location>
</feature>
<dbReference type="SMART" id="SM00233">
    <property type="entry name" value="PH"/>
    <property type="match status" value="2"/>
</dbReference>
<feature type="region of interest" description="Disordered" evidence="1">
    <location>
        <begin position="1688"/>
        <end position="1764"/>
    </location>
</feature>
<feature type="compositionally biased region" description="Basic and acidic residues" evidence="1">
    <location>
        <begin position="769"/>
        <end position="789"/>
    </location>
</feature>
<dbReference type="InterPro" id="IPR040345">
    <property type="entry name" value="Mug56/Spo71"/>
</dbReference>
<feature type="compositionally biased region" description="Polar residues" evidence="1">
    <location>
        <begin position="208"/>
        <end position="218"/>
    </location>
</feature>
<dbReference type="Proteomes" id="UP000658997">
    <property type="component" value="Unassembled WGS sequence"/>
</dbReference>
<reference evidence="5" key="2">
    <citation type="submission" date="2016-04" db="EMBL/GenBank/DDBJ databases">
        <authorList>
            <person name="Guldener U."/>
            <person name="Guldener U."/>
        </authorList>
    </citation>
    <scope>NUCLEOTIDE SEQUENCE [LARGE SCALE GENOMIC DNA]</scope>
    <source>
        <strain evidence="5">UB2112</strain>
    </source>
</reference>
<feature type="region of interest" description="Disordered" evidence="1">
    <location>
        <begin position="510"/>
        <end position="602"/>
    </location>
</feature>
<dbReference type="PANTHER" id="PTHR28076">
    <property type="entry name" value="SPORULATION-SPECIFIC PROTEIN 71"/>
    <property type="match status" value="1"/>
</dbReference>
<feature type="compositionally biased region" description="Polar residues" evidence="1">
    <location>
        <begin position="187"/>
        <end position="198"/>
    </location>
</feature>
<evidence type="ECO:0000313" key="4">
    <source>
        <dbReference type="EMBL" id="SYW76758.1"/>
    </source>
</evidence>
<feature type="compositionally biased region" description="Polar residues" evidence="1">
    <location>
        <begin position="752"/>
        <end position="768"/>
    </location>
</feature>
<name>A0A1K0GXM0_9BASI</name>
<evidence type="ECO:0000259" key="2">
    <source>
        <dbReference type="SMART" id="SM00233"/>
    </source>
</evidence>
<feature type="compositionally biased region" description="Polar residues" evidence="1">
    <location>
        <begin position="170"/>
        <end position="179"/>
    </location>
</feature>
<feature type="compositionally biased region" description="Polar residues" evidence="1">
    <location>
        <begin position="581"/>
        <end position="598"/>
    </location>
</feature>
<reference evidence="4" key="3">
    <citation type="submission" date="2018-08" db="EMBL/GenBank/DDBJ databases">
        <authorList>
            <person name="Guldener U."/>
        </authorList>
    </citation>
    <scope>NUCLEOTIDE SEQUENCE</scope>
    <source>
        <strain evidence="4">UB2</strain>
    </source>
</reference>
<feature type="compositionally biased region" description="Polar residues" evidence="1">
    <location>
        <begin position="545"/>
        <end position="564"/>
    </location>
</feature>
<feature type="compositionally biased region" description="Basic and acidic residues" evidence="1">
    <location>
        <begin position="1724"/>
        <end position="1735"/>
    </location>
</feature>
<sequence length="2097" mass="228782">MVVVASPQQHHLDHALEPLQPPLQFAEQSTPTRQASSSRAAQQSNNTTFTATTFTTNTFTTTTTSSSVRIPPSRPCCLKCQPILQHSNSTASVPANHPADSTKFVTPTNHATVRYYLGPTIVPASTAKALALAIIEDGVTDLPTSSAHDESAFSPHPPEQAHDIAAADYASSSPVQSQPARPAPPSHTCTHPFNTSSPTQPPAHEQRQALSSPSSPSTLRKPRVVDSGPSSASVLSNASFASAQSIPPSALSDSEPAQRGRTIFDLGPFTATHSSSSPSRSVGPSKKRFALLNRSFPITAAASSNLQPPSILKSNVQSERTILSDARSAENLRLAALPQQRRTGSEGSKFSATAAATNGTLSQALPILELPLDQIEEAFNDSDTPHHVQSSSEPNPRPNYASEAQATPSQPNTSHPDHQAPALQNERRGLNSSNDTTIIRNSQQVGRDGGAPHLRHQFSFTSRSESYPAGSNHGASAHLQRQDLLHPAWEQSTNGVNGMHTANESLANGSATLADPLSGMETEDNQHSLTAPSRNIVARGLPTKRSLTFSGEPSAARRSTNPATTHLPRAVDSHHRDFSRQSRMSRASTAGTFNTVGTEGSFGLSAGAPSTLARKFLAGGSFRSVPKRTDSIQNRNLHTRFGPTRTNFIRHPFSPSSPTSIRARKAASPFVVRRRRPTRSASHASMHRNPSPRISASGTEISLADTISSVHARGVPPGAVGTSTGGSKWVGESFQVGKRFWDVVNVRRAELQQSQPCSCGNDESSTDSAHSRDADAQHSDQKWAEEHAAKVQHLKQSPDGVITLLAQEAQDISDHKASEAQAQAQAGTDHQHASAMDKATRSCEHSSTEPSSQMRKDKSGSPPTRRKLSVDESLASIQAVHPDEATPLAIEARQGWNEIVSKMASLTGELSTGLKARTFDRKSNPSSKLESKAADKSSSRLADDLPNKTPEQNGSLKAPADSDFKIGARSSSLVESDKSSTASQSVYASLHPSSHINGFAPRASSLASRMAPTMTRSDALSHPAPPASVEANDPELVHQLLRRKSDLGERPDVMSDAASDHAVAVRPVASPLRMTPTRELVSPNAMPLLEQGPFPIDSSPPNERLDPAPKASGFFKAVGLASSPARKKTVKFETGSTRTPLQGRFTASLFAGKAKDNATPFAGVLPTAQGNAEPKPPEEVLTIPQPNVIQAPLSTGNSTSISEGQSSEASIITSRSVIKKDRMLVKVAWTPHQDLPTDFDELQARKYSIREEEWREFVVVFRMGKLELYAESSLTSKLRGHGDRLKLRLTIPLSRGSTFVSLYSPIDRIFCLTFQPWKLYSAQHNERRIHLRRQGTDIVLFDCRARSAAADWMWELWRELGGLIPESLEIHVPSFGLKVKIPIPESMPVERAQSTMNTPGSQLSAEKGSLFALSSIGQSQEGGEGFKLINRDNVIAMTWKLFCGIPQWHDLMEFSRQSGLRLELAWRRGTELDWVINERTVENEPRHWAVLCGALLRDYKHPSILELRAAAHYPTSVLVAPGQYMQEPPAVEGYLWRLRQVSGKPIRLYLTTYDGHLYVCRASRAFTPDRVLADKMKETLCLRVLKPSSSTQDKNNKGKAAALDSRSGFARALAKVVGNNTAGRRDEDVETLRQNVMELISYAADTEEDLQAQIDAYQSFERRRQFEQIRGSDGFIDLKTIHTIKTVGKGPERCPGEDDVRRPVPKGMTSLISKGQGDSAAAQGDDKQSGFKDEQDTIVDIGGQEGLERARNEAKEGAKDGAKESIDLQRARQIEITLTNGKSVRLEAFSATVAGEWVECISDLVKYWRRRERADAIELMQASGIDMTELNKQLSGRKTMAHSFDGVDEQKLSPILGNVWNWCQIEGCRNIIRSGRLFHKKSSYSAFKAHDYVLIAGRLLCFKLVRSVRTSRARQNNGIFHRRQETVIHLRDAYVYSGKLSEDMLKNGRSEPAQAVSGLFGGGSNSGKRHRVPRVYADGLFSVDDDEDCTFVIRYRPERVNTPADPSVGSLTTKEGKAAAPGSSSAAGRTETAGSSASVPALEDKRHKYIAMRARCKTERDLWVRCITYEIEKVVREDVEREKKLKNIGRVDYKDRK</sequence>
<feature type="compositionally biased region" description="Polar residues" evidence="1">
    <location>
        <begin position="402"/>
        <end position="414"/>
    </location>
</feature>
<evidence type="ECO:0000313" key="5">
    <source>
        <dbReference type="Proteomes" id="UP000179920"/>
    </source>
</evidence>
<feature type="region of interest" description="Disordered" evidence="1">
    <location>
        <begin position="919"/>
        <end position="963"/>
    </location>
</feature>
<gene>
    <name evidence="4" type="ORF">UBRO2_01595</name>
    <name evidence="3" type="ORF">UBRO_07098</name>
</gene>
<reference evidence="3" key="1">
    <citation type="submission" date="2016-04" db="EMBL/GenBank/DDBJ databases">
        <authorList>
            <person name="Evans L.H."/>
            <person name="Alamgir A."/>
            <person name="Owens N."/>
            <person name="Weber N.D."/>
            <person name="Virtaneva K."/>
            <person name="Barbian K."/>
            <person name="Babar A."/>
            <person name="Rosenke K."/>
        </authorList>
    </citation>
    <scope>NUCLEOTIDE SEQUENCE</scope>
    <source>
        <strain evidence="3">UB2112</strain>
    </source>
</reference>
<dbReference type="InterPro" id="IPR001849">
    <property type="entry name" value="PH_domain"/>
</dbReference>
<feature type="compositionally biased region" description="Basic and acidic residues" evidence="1">
    <location>
        <begin position="1690"/>
        <end position="1702"/>
    </location>
</feature>
<accession>A0A1K0GXM0</accession>
<feature type="compositionally biased region" description="Low complexity" evidence="1">
    <location>
        <begin position="33"/>
        <end position="48"/>
    </location>
</feature>